<dbReference type="AlphaFoldDB" id="A0A232EKQ8"/>
<dbReference type="EMBL" id="NNAY01003730">
    <property type="protein sequence ID" value="OXU18939.1"/>
    <property type="molecule type" value="Genomic_DNA"/>
</dbReference>
<evidence type="ECO:0000313" key="3">
    <source>
        <dbReference type="Proteomes" id="UP000215335"/>
    </source>
</evidence>
<sequence>MGLVHVQDDILASLYDSEIDSDKISEISNSNSEFDNSVNIQTNISIIAKTVIEVKLLMRPKSEFSDIETSIDINSDNESSKNDFESEKEESRDFKSTMS</sequence>
<evidence type="ECO:0000313" key="2">
    <source>
        <dbReference type="EMBL" id="OXU18939.1"/>
    </source>
</evidence>
<comment type="caution">
    <text evidence="2">The sequence shown here is derived from an EMBL/GenBank/DDBJ whole genome shotgun (WGS) entry which is preliminary data.</text>
</comment>
<protein>
    <submittedName>
        <fullName evidence="2">Uncharacterized protein</fullName>
    </submittedName>
</protein>
<evidence type="ECO:0000256" key="1">
    <source>
        <dbReference type="SAM" id="MobiDB-lite"/>
    </source>
</evidence>
<reference evidence="2 3" key="1">
    <citation type="journal article" date="2017" name="Curr. Biol.">
        <title>The Evolution of Venom by Co-option of Single-Copy Genes.</title>
        <authorList>
            <person name="Martinson E.O."/>
            <person name="Mrinalini"/>
            <person name="Kelkar Y.D."/>
            <person name="Chang C.H."/>
            <person name="Werren J.H."/>
        </authorList>
    </citation>
    <scope>NUCLEOTIDE SEQUENCE [LARGE SCALE GENOMIC DNA]</scope>
    <source>
        <strain evidence="2 3">Alberta</strain>
        <tissue evidence="2">Whole body</tissue>
    </source>
</reference>
<accession>A0A232EKQ8</accession>
<dbReference type="Proteomes" id="UP000215335">
    <property type="component" value="Unassembled WGS sequence"/>
</dbReference>
<name>A0A232EKQ8_9HYME</name>
<keyword evidence="3" id="KW-1185">Reference proteome</keyword>
<gene>
    <name evidence="2" type="ORF">TSAR_010556</name>
</gene>
<proteinExistence type="predicted"/>
<feature type="compositionally biased region" description="Polar residues" evidence="1">
    <location>
        <begin position="67"/>
        <end position="77"/>
    </location>
</feature>
<feature type="compositionally biased region" description="Basic and acidic residues" evidence="1">
    <location>
        <begin position="78"/>
        <end position="99"/>
    </location>
</feature>
<feature type="region of interest" description="Disordered" evidence="1">
    <location>
        <begin position="67"/>
        <end position="99"/>
    </location>
</feature>
<organism evidence="2 3">
    <name type="scientific">Trichomalopsis sarcophagae</name>
    <dbReference type="NCBI Taxonomy" id="543379"/>
    <lineage>
        <taxon>Eukaryota</taxon>
        <taxon>Metazoa</taxon>
        <taxon>Ecdysozoa</taxon>
        <taxon>Arthropoda</taxon>
        <taxon>Hexapoda</taxon>
        <taxon>Insecta</taxon>
        <taxon>Pterygota</taxon>
        <taxon>Neoptera</taxon>
        <taxon>Endopterygota</taxon>
        <taxon>Hymenoptera</taxon>
        <taxon>Apocrita</taxon>
        <taxon>Proctotrupomorpha</taxon>
        <taxon>Chalcidoidea</taxon>
        <taxon>Pteromalidae</taxon>
        <taxon>Pteromalinae</taxon>
        <taxon>Trichomalopsis</taxon>
    </lineage>
</organism>